<gene>
    <name evidence="2" type="ORF">FF100_16705</name>
</gene>
<evidence type="ECO:0000259" key="1">
    <source>
        <dbReference type="Pfam" id="PF13175"/>
    </source>
</evidence>
<name>A0A5C4LHG0_9HYPH</name>
<dbReference type="InterPro" id="IPR051396">
    <property type="entry name" value="Bact_Antivir_Def_Nuclease"/>
</dbReference>
<keyword evidence="2" id="KW-0067">ATP-binding</keyword>
<dbReference type="RefSeq" id="WP_139036805.1">
    <property type="nucleotide sequence ID" value="NZ_VDDA01000006.1"/>
</dbReference>
<dbReference type="Pfam" id="PF13175">
    <property type="entry name" value="AAA_15"/>
    <property type="match status" value="1"/>
</dbReference>
<feature type="domain" description="Endonuclease GajA/Old nuclease/RecF-like AAA" evidence="1">
    <location>
        <begin position="1"/>
        <end position="373"/>
    </location>
</feature>
<dbReference type="PANTHER" id="PTHR43581">
    <property type="entry name" value="ATP/GTP PHOSPHATASE"/>
    <property type="match status" value="1"/>
</dbReference>
<dbReference type="Gene3D" id="3.40.50.300">
    <property type="entry name" value="P-loop containing nucleotide triphosphate hydrolases"/>
    <property type="match status" value="1"/>
</dbReference>
<proteinExistence type="predicted"/>
<protein>
    <submittedName>
        <fullName evidence="2">ATP-binding protein</fullName>
    </submittedName>
</protein>
<dbReference type="PANTHER" id="PTHR43581:SF4">
    <property type="entry name" value="ATP_GTP PHOSPHATASE"/>
    <property type="match status" value="1"/>
</dbReference>
<accession>A0A5C4LHG0</accession>
<sequence>MRLRKIILENFRGYRLRTEINIADFTSMVGRNDVGKSTILEALEIFFNCDVVKIDQQDAHVADRQSPTKISCVFDDFPSSIVIDAKSETSLAEEYLLNSDGFLEISKKWDCANARPKCTIFAQAIHPHAQDCADLLQLKQVDLKLRASKAGIDLKNVDQRSNVALRAAIRKAVGDLDLRHCEIPLAAEDAKKVWDQLAGWMPTFALFQSDRASKDDDPEIQDPMKLAVQAALQAVQPQLEHIKKQVEEHALEVARRTLTKLQEMDSTLARQLRPVFKAEPKWDGFKLSLTGDEDIPINKRGSGVRRLILLNFFRAEAERRRSDANSPGIIYAIEEPENSQHPKNQALLIKALMELSRHSDTQVLLTTHVPGIAGMLPAESIRFVHRGDDGYPSVAEGSAEVLERVADELGVVPDSRARVLVYVEGPHDVTFLFNMSRLLQQGDRGCIDIENDPRVAFVVTGGGNLQHWVNGQYLSRLKRVEVHIYDRDVENPAKYQASIDAVNNRNDGSIGLLTSKREMENYLHADAINASMGFAIEFTDVCDVPALVAKAQHEASNPSVLWAAITEKKQSQKISRAKKRLNEQAAAHMTLAHLDARDPAGEIKGWFSEISARAEASWNWTPAPAVSLD</sequence>
<reference evidence="2 3" key="1">
    <citation type="submission" date="2019-06" db="EMBL/GenBank/DDBJ databases">
        <title>Genome of Methylobacterium sp. 17Sr1-39.</title>
        <authorList>
            <person name="Seo T."/>
        </authorList>
    </citation>
    <scope>NUCLEOTIDE SEQUENCE [LARGE SCALE GENOMIC DNA]</scope>
    <source>
        <strain evidence="2 3">17Sr1-39</strain>
    </source>
</reference>
<dbReference type="AlphaFoldDB" id="A0A5C4LHG0"/>
<comment type="caution">
    <text evidence="2">The sequence shown here is derived from an EMBL/GenBank/DDBJ whole genome shotgun (WGS) entry which is preliminary data.</text>
</comment>
<dbReference type="Proteomes" id="UP000305267">
    <property type="component" value="Unassembled WGS sequence"/>
</dbReference>
<dbReference type="OrthoDB" id="3322489at2"/>
<keyword evidence="2" id="KW-0547">Nucleotide-binding</keyword>
<dbReference type="InterPro" id="IPR041685">
    <property type="entry name" value="AAA_GajA/Old/RecF-like"/>
</dbReference>
<dbReference type="InterPro" id="IPR027417">
    <property type="entry name" value="P-loop_NTPase"/>
</dbReference>
<keyword evidence="3" id="KW-1185">Reference proteome</keyword>
<dbReference type="SUPFAM" id="SSF52540">
    <property type="entry name" value="P-loop containing nucleoside triphosphate hydrolases"/>
    <property type="match status" value="1"/>
</dbReference>
<evidence type="ECO:0000313" key="3">
    <source>
        <dbReference type="Proteomes" id="UP000305267"/>
    </source>
</evidence>
<dbReference type="GO" id="GO:0005524">
    <property type="term" value="F:ATP binding"/>
    <property type="evidence" value="ECO:0007669"/>
    <property type="project" value="UniProtKB-KW"/>
</dbReference>
<dbReference type="EMBL" id="VDDA01000006">
    <property type="protein sequence ID" value="TNC12452.1"/>
    <property type="molecule type" value="Genomic_DNA"/>
</dbReference>
<evidence type="ECO:0000313" key="2">
    <source>
        <dbReference type="EMBL" id="TNC12452.1"/>
    </source>
</evidence>
<organism evidence="2 3">
    <name type="scientific">Methylobacterium terricola</name>
    <dbReference type="NCBI Taxonomy" id="2583531"/>
    <lineage>
        <taxon>Bacteria</taxon>
        <taxon>Pseudomonadati</taxon>
        <taxon>Pseudomonadota</taxon>
        <taxon>Alphaproteobacteria</taxon>
        <taxon>Hyphomicrobiales</taxon>
        <taxon>Methylobacteriaceae</taxon>
        <taxon>Methylobacterium</taxon>
    </lineage>
</organism>